<dbReference type="EMBL" id="KY322437">
    <property type="protein sequence ID" value="AUF82564.1"/>
    <property type="molecule type" value="Genomic_DNA"/>
</dbReference>
<proteinExistence type="predicted"/>
<evidence type="ECO:0000313" key="2">
    <source>
        <dbReference type="Proteomes" id="UP000244773"/>
    </source>
</evidence>
<organism evidence="1">
    <name type="scientific">Tetraselmis virus 1</name>
    <dbReference type="NCBI Taxonomy" id="2060617"/>
    <lineage>
        <taxon>Viruses</taxon>
        <taxon>Varidnaviria</taxon>
        <taxon>Bamfordvirae</taxon>
        <taxon>Nucleocytoviricota</taxon>
        <taxon>Megaviricetes</taxon>
        <taxon>Imitervirales</taxon>
        <taxon>Allomimiviridae</taxon>
        <taxon>Oceanusvirus</taxon>
        <taxon>Oceanusvirus kaneohense</taxon>
    </lineage>
</organism>
<accession>A0A2P0VNT3</accession>
<evidence type="ECO:0000313" key="1">
    <source>
        <dbReference type="EMBL" id="AUF82564.1"/>
    </source>
</evidence>
<reference evidence="1" key="1">
    <citation type="journal article" date="2018" name="Virology">
        <title>A giant virus infecting green algae encodes key fermentation genes.</title>
        <authorList>
            <person name="Schvarcz C.R."/>
            <person name="Steward G.F."/>
        </authorList>
    </citation>
    <scope>NUCLEOTIDE SEQUENCE [LARGE SCALE GENOMIC DNA]</scope>
</reference>
<protein>
    <submittedName>
        <fullName evidence="1">Uncharacterized protein</fullName>
    </submittedName>
</protein>
<name>A0A2P0VNT3_9VIRU</name>
<gene>
    <name evidence="1" type="ORF">TetV_482</name>
</gene>
<keyword evidence="2" id="KW-1185">Reference proteome</keyword>
<sequence length="58" mass="6318">MLKHDPHSSSHLLSVSIISKKPDKITCNTCGMIGHSSMGLGNSECPSIQLNHLYDLIK</sequence>
<dbReference type="Proteomes" id="UP000244773">
    <property type="component" value="Segment"/>
</dbReference>